<name>A0ABV7ZC89_9DEIO</name>
<dbReference type="Proteomes" id="UP001595803">
    <property type="component" value="Unassembled WGS sequence"/>
</dbReference>
<protein>
    <recommendedName>
        <fullName evidence="3">ArsR family transcriptional regulator</fullName>
    </recommendedName>
</protein>
<accession>A0ABV7ZC89</accession>
<proteinExistence type="predicted"/>
<dbReference type="RefSeq" id="WP_322472083.1">
    <property type="nucleotide sequence ID" value="NZ_JBHRZG010000024.1"/>
</dbReference>
<evidence type="ECO:0000313" key="1">
    <source>
        <dbReference type="EMBL" id="MFC3834996.1"/>
    </source>
</evidence>
<comment type="caution">
    <text evidence="1">The sequence shown here is derived from an EMBL/GenBank/DDBJ whole genome shotgun (WGS) entry which is preliminary data.</text>
</comment>
<keyword evidence="2" id="KW-1185">Reference proteome</keyword>
<reference evidence="2" key="1">
    <citation type="journal article" date="2019" name="Int. J. Syst. Evol. Microbiol.">
        <title>The Global Catalogue of Microorganisms (GCM) 10K type strain sequencing project: providing services to taxonomists for standard genome sequencing and annotation.</title>
        <authorList>
            <consortium name="The Broad Institute Genomics Platform"/>
            <consortium name="The Broad Institute Genome Sequencing Center for Infectious Disease"/>
            <person name="Wu L."/>
            <person name="Ma J."/>
        </authorList>
    </citation>
    <scope>NUCLEOTIDE SEQUENCE [LARGE SCALE GENOMIC DNA]</scope>
    <source>
        <strain evidence="2">CCTCC AB 2017081</strain>
    </source>
</reference>
<organism evidence="1 2">
    <name type="scientific">Deinococcus rufus</name>
    <dbReference type="NCBI Taxonomy" id="2136097"/>
    <lineage>
        <taxon>Bacteria</taxon>
        <taxon>Thermotogati</taxon>
        <taxon>Deinococcota</taxon>
        <taxon>Deinococci</taxon>
        <taxon>Deinococcales</taxon>
        <taxon>Deinococcaceae</taxon>
        <taxon>Deinococcus</taxon>
    </lineage>
</organism>
<evidence type="ECO:0008006" key="3">
    <source>
        <dbReference type="Google" id="ProtNLM"/>
    </source>
</evidence>
<sequence length="206" mass="23178">MSRVTIDDPAAVEVLLDSSKTRLLAPFMLEAQTVAAVAEATGYSHSALAYWVKRFVKLGLLTEVEGSRPAQFRAVALEFLVDPTRVMPLEDMLGHLNGPGWERLLQGYTQEYRRLSPDWLVLLQATPQGALIRREVTPLQLAQASAGGWDAPLNEWGVMRLRREQARELRERMLALVMEYFEQASESQGDEVYFLHLGLTRDAVHG</sequence>
<gene>
    <name evidence="1" type="ORF">ACFOSB_19220</name>
</gene>
<evidence type="ECO:0000313" key="2">
    <source>
        <dbReference type="Proteomes" id="UP001595803"/>
    </source>
</evidence>
<dbReference type="EMBL" id="JBHRZG010000024">
    <property type="protein sequence ID" value="MFC3834996.1"/>
    <property type="molecule type" value="Genomic_DNA"/>
</dbReference>